<evidence type="ECO:0000313" key="2">
    <source>
        <dbReference type="EMBL" id="REA61577.1"/>
    </source>
</evidence>
<keyword evidence="1" id="KW-0812">Transmembrane</keyword>
<comment type="caution">
    <text evidence="2">The sequence shown here is derived from an EMBL/GenBank/DDBJ whole genome shotgun (WGS) entry which is preliminary data.</text>
</comment>
<dbReference type="Proteomes" id="UP000256373">
    <property type="component" value="Unassembled WGS sequence"/>
</dbReference>
<keyword evidence="1" id="KW-0472">Membrane</keyword>
<dbReference type="EMBL" id="QNUL01000007">
    <property type="protein sequence ID" value="REA61577.1"/>
    <property type="molecule type" value="Genomic_DNA"/>
</dbReference>
<sequence length="340" mass="39555">MKYLRYSILIIGIFIWMVGLNSDLSSKVSKTDSYRYGDLYRLSNLSNFKDPAKSCTSYTPPPKATNKRVHLYIIGDSFTEKLRVNEKDFNADAYTYLHWSETLHFKPDTSEINILLLETVERHLREKFLIHPIQNIVTDSRTYVDNGHQPALMHTLDGVFNSKATEGRLDEFLFQNDFILALKEWKANFNLNVFDRTNKEVTRINDGRDLVYYMDTDTDTTAFTSSFAEIENTEIDTLVMNLNESKILAEKLGFDKVILSIIPNKVSVLMPEYGQYNQLIDRIYQHRNLQLDFVDVYADFERMGTESYLKGDSHWTCEGQYLWLNKINAKINQLVSVPVL</sequence>
<keyword evidence="3" id="KW-1185">Reference proteome</keyword>
<keyword evidence="1" id="KW-1133">Transmembrane helix</keyword>
<dbReference type="OrthoDB" id="961233at2"/>
<evidence type="ECO:0000313" key="3">
    <source>
        <dbReference type="Proteomes" id="UP000256373"/>
    </source>
</evidence>
<evidence type="ECO:0000256" key="1">
    <source>
        <dbReference type="SAM" id="Phobius"/>
    </source>
</evidence>
<accession>A0A3D8YEY6</accession>
<organism evidence="2 3">
    <name type="scientific">Dyadobacter luteus</name>
    <dbReference type="NCBI Taxonomy" id="2259619"/>
    <lineage>
        <taxon>Bacteria</taxon>
        <taxon>Pseudomonadati</taxon>
        <taxon>Bacteroidota</taxon>
        <taxon>Cytophagia</taxon>
        <taxon>Cytophagales</taxon>
        <taxon>Spirosomataceae</taxon>
        <taxon>Dyadobacter</taxon>
    </lineage>
</organism>
<dbReference type="RefSeq" id="WP_115831032.1">
    <property type="nucleotide sequence ID" value="NZ_QNUL01000007.1"/>
</dbReference>
<evidence type="ECO:0008006" key="4">
    <source>
        <dbReference type="Google" id="ProtNLM"/>
    </source>
</evidence>
<gene>
    <name evidence="2" type="ORF">DSL64_11460</name>
</gene>
<proteinExistence type="predicted"/>
<reference evidence="2 3" key="1">
    <citation type="submission" date="2018-07" db="EMBL/GenBank/DDBJ databases">
        <title>Dyadobacter roseus sp. nov., isolated from rose rhizosphere soil.</title>
        <authorList>
            <person name="Chen L."/>
        </authorList>
    </citation>
    <scope>NUCLEOTIDE SEQUENCE [LARGE SCALE GENOMIC DNA]</scope>
    <source>
        <strain evidence="2 3">RS19</strain>
    </source>
</reference>
<protein>
    <recommendedName>
        <fullName evidence="4">AlgX/AlgJ SGNH hydrolase-like domain-containing protein</fullName>
    </recommendedName>
</protein>
<dbReference type="AlphaFoldDB" id="A0A3D8YEY6"/>
<feature type="transmembrane region" description="Helical" evidence="1">
    <location>
        <begin position="6"/>
        <end position="24"/>
    </location>
</feature>
<name>A0A3D8YEY6_9BACT</name>